<organism evidence="14 15">
    <name type="scientific">Candidatus Magasanikbacteria bacterium RIFCSPHIGHO2_02_FULL_45_10</name>
    <dbReference type="NCBI Taxonomy" id="1798679"/>
    <lineage>
        <taxon>Bacteria</taxon>
        <taxon>Candidatus Magasanikiibacteriota</taxon>
    </lineage>
</organism>
<proteinExistence type="inferred from homology"/>
<name>A0A1F6MBV7_9BACT</name>
<evidence type="ECO:0000256" key="7">
    <source>
        <dbReference type="ARBA" id="ARBA00023029"/>
    </source>
</evidence>
<keyword evidence="5" id="KW-0862">Zinc</keyword>
<dbReference type="AlphaFoldDB" id="A0A1F6MBV7"/>
<dbReference type="InterPro" id="IPR013497">
    <property type="entry name" value="Topo_IA_cen"/>
</dbReference>
<keyword evidence="7 10" id="KW-0799">Topoisomerase</keyword>
<accession>A0A1F6MBV7</accession>
<dbReference type="PROSITE" id="PS52039">
    <property type="entry name" value="TOPO_IA_2"/>
    <property type="match status" value="1"/>
</dbReference>
<feature type="site" description="Interaction with DNA" evidence="10">
    <location>
        <position position="154"/>
    </location>
</feature>
<dbReference type="CDD" id="cd03363">
    <property type="entry name" value="TOPRIM_TopoIA_TopoI"/>
    <property type="match status" value="1"/>
</dbReference>
<keyword evidence="8 10" id="KW-0238">DNA-binding</keyword>
<gene>
    <name evidence="10" type="primary">topA</name>
    <name evidence="14" type="ORF">A3D53_02600</name>
</gene>
<dbReference type="InterPro" id="IPR006171">
    <property type="entry name" value="TOPRIM_dom"/>
</dbReference>
<comment type="function">
    <text evidence="10">Releases the supercoiling and torsional tension of DNA, which is introduced during the DNA replication and transcription, by transiently cleaving and rejoining one strand of the DNA duplex. Introduces a single-strand break via transesterification at a target site in duplex DNA. The scissile phosphodiester is attacked by the catalytic tyrosine of the enzyme, resulting in the formation of a DNA-(5'-phosphotyrosyl)-enzyme intermediate and the expulsion of a 3'-OH DNA strand. The free DNA strand then undergoes passage around the unbroken strand, thus removing DNA supercoils. Finally, in the religation step, the DNA 3'-OH attacks the covalent intermediate to expel the active-site tyrosine and restore the DNA phosphodiester backbone.</text>
</comment>
<dbReference type="Gene3D" id="1.10.460.10">
    <property type="entry name" value="Topoisomerase I, domain 2"/>
    <property type="match status" value="1"/>
</dbReference>
<feature type="site" description="Interaction with DNA" evidence="10">
    <location>
        <position position="138"/>
    </location>
</feature>
<dbReference type="SMART" id="SM00493">
    <property type="entry name" value="TOPRIM"/>
    <property type="match status" value="1"/>
</dbReference>
<dbReference type="InterPro" id="IPR028612">
    <property type="entry name" value="Topoisom_1_IA"/>
</dbReference>
<dbReference type="Pfam" id="PF01396">
    <property type="entry name" value="Zn_ribbon_Top1"/>
    <property type="match status" value="3"/>
</dbReference>
<dbReference type="InterPro" id="IPR005733">
    <property type="entry name" value="TopoI_bac-type"/>
</dbReference>
<dbReference type="InterPro" id="IPR013824">
    <property type="entry name" value="Topo_IA_cen_sub1"/>
</dbReference>
<evidence type="ECO:0000256" key="3">
    <source>
        <dbReference type="ARBA" id="ARBA00022723"/>
    </source>
</evidence>
<reference evidence="14 15" key="1">
    <citation type="journal article" date="2016" name="Nat. Commun.">
        <title>Thousands of microbial genomes shed light on interconnected biogeochemical processes in an aquifer system.</title>
        <authorList>
            <person name="Anantharaman K."/>
            <person name="Brown C.T."/>
            <person name="Hug L.A."/>
            <person name="Sharon I."/>
            <person name="Castelle C.J."/>
            <person name="Probst A.J."/>
            <person name="Thomas B.C."/>
            <person name="Singh A."/>
            <person name="Wilkins M.J."/>
            <person name="Karaoz U."/>
            <person name="Brodie E.L."/>
            <person name="Williams K.H."/>
            <person name="Hubbard S.S."/>
            <person name="Banfield J.F."/>
        </authorList>
    </citation>
    <scope>NUCLEOTIDE SEQUENCE [LARGE SCALE GENOMIC DNA]</scope>
</reference>
<dbReference type="InterPro" id="IPR000380">
    <property type="entry name" value="Topo_IA"/>
</dbReference>
<dbReference type="GO" id="GO:0005694">
    <property type="term" value="C:chromosome"/>
    <property type="evidence" value="ECO:0007669"/>
    <property type="project" value="InterPro"/>
</dbReference>
<feature type="domain" description="Toprim" evidence="12">
    <location>
        <begin position="2"/>
        <end position="112"/>
    </location>
</feature>
<dbReference type="InterPro" id="IPR023405">
    <property type="entry name" value="Topo_IA_core_domain"/>
</dbReference>
<feature type="site" description="Interaction with DNA" evidence="10">
    <location>
        <position position="32"/>
    </location>
</feature>
<feature type="region of interest" description="Disordered" evidence="11">
    <location>
        <begin position="337"/>
        <end position="364"/>
    </location>
</feature>
<dbReference type="PROSITE" id="PS50880">
    <property type="entry name" value="TOPRIM"/>
    <property type="match status" value="1"/>
</dbReference>
<dbReference type="InterPro" id="IPR013498">
    <property type="entry name" value="Topo_IA_Znf"/>
</dbReference>
<dbReference type="InterPro" id="IPR013825">
    <property type="entry name" value="Topo_IA_cen_sub2"/>
</dbReference>
<evidence type="ECO:0000256" key="11">
    <source>
        <dbReference type="SAM" id="MobiDB-lite"/>
    </source>
</evidence>
<evidence type="ECO:0000313" key="14">
    <source>
        <dbReference type="EMBL" id="OGH69050.1"/>
    </source>
</evidence>
<dbReference type="InterPro" id="IPR003602">
    <property type="entry name" value="Topo_IA_DNA-bd_dom"/>
</dbReference>
<dbReference type="HAMAP" id="MF_00952">
    <property type="entry name" value="Topoisom_1_prok"/>
    <property type="match status" value="1"/>
</dbReference>
<feature type="site" description="Interaction with DNA" evidence="10">
    <location>
        <position position="303"/>
    </location>
</feature>
<dbReference type="SUPFAM" id="SSF56712">
    <property type="entry name" value="Prokaryotic type I DNA topoisomerase"/>
    <property type="match status" value="1"/>
</dbReference>
<feature type="site" description="Interaction with DNA" evidence="10">
    <location>
        <position position="489"/>
    </location>
</feature>
<dbReference type="PROSITE" id="PS00396">
    <property type="entry name" value="TOPO_IA_1"/>
    <property type="match status" value="1"/>
</dbReference>
<evidence type="ECO:0000256" key="10">
    <source>
        <dbReference type="HAMAP-Rule" id="MF_00952"/>
    </source>
</evidence>
<dbReference type="GO" id="GO:0003677">
    <property type="term" value="F:DNA binding"/>
    <property type="evidence" value="ECO:0007669"/>
    <property type="project" value="UniProtKB-KW"/>
</dbReference>
<dbReference type="EC" id="5.6.2.1" evidence="10"/>
<dbReference type="NCBIfam" id="TIGR01051">
    <property type="entry name" value="topA_bact"/>
    <property type="match status" value="1"/>
</dbReference>
<feature type="site" description="Interaction with DNA" evidence="10">
    <location>
        <position position="142"/>
    </location>
</feature>
<evidence type="ECO:0000256" key="2">
    <source>
        <dbReference type="ARBA" id="ARBA00009446"/>
    </source>
</evidence>
<dbReference type="CDD" id="cd00186">
    <property type="entry name" value="TOP1Ac"/>
    <property type="match status" value="1"/>
</dbReference>
<feature type="active site" description="O-(5'-phospho-DNA)-tyrosine intermediate" evidence="10">
    <location>
        <position position="301"/>
    </location>
</feature>
<dbReference type="InterPro" id="IPR034149">
    <property type="entry name" value="TOPRIM_TopoI"/>
</dbReference>
<evidence type="ECO:0000256" key="6">
    <source>
        <dbReference type="ARBA" id="ARBA00022842"/>
    </source>
</evidence>
<feature type="region of interest" description="Interaction with DNA" evidence="10">
    <location>
        <begin position="162"/>
        <end position="167"/>
    </location>
</feature>
<dbReference type="GO" id="GO:0008270">
    <property type="term" value="F:zinc ion binding"/>
    <property type="evidence" value="ECO:0007669"/>
    <property type="project" value="UniProtKB-KW"/>
</dbReference>
<dbReference type="GO" id="GO:0006265">
    <property type="term" value="P:DNA topological change"/>
    <property type="evidence" value="ECO:0007669"/>
    <property type="project" value="UniProtKB-UniRule"/>
</dbReference>
<dbReference type="Pfam" id="PF01751">
    <property type="entry name" value="Toprim"/>
    <property type="match status" value="1"/>
</dbReference>
<dbReference type="Gene3D" id="2.70.20.10">
    <property type="entry name" value="Topoisomerase I, domain 3"/>
    <property type="match status" value="1"/>
</dbReference>
<evidence type="ECO:0000259" key="13">
    <source>
        <dbReference type="PROSITE" id="PS52039"/>
    </source>
</evidence>
<evidence type="ECO:0000259" key="12">
    <source>
        <dbReference type="PROSITE" id="PS50880"/>
    </source>
</evidence>
<dbReference type="SUPFAM" id="SSF57783">
    <property type="entry name" value="Zinc beta-ribbon"/>
    <property type="match status" value="2"/>
</dbReference>
<comment type="similarity">
    <text evidence="2 10">Belongs to the type IA topoisomerase family.</text>
</comment>
<comment type="subunit">
    <text evidence="10">Monomer.</text>
</comment>
<dbReference type="Gene3D" id="3.40.50.140">
    <property type="match status" value="1"/>
</dbReference>
<protein>
    <recommendedName>
        <fullName evidence="10">DNA topoisomerase 1</fullName>
        <ecNumber evidence="10">5.6.2.1</ecNumber>
    </recommendedName>
    <alternativeName>
        <fullName evidence="10">DNA topoisomerase I</fullName>
    </alternativeName>
</protein>
<feature type="domain" description="Topo IA-type catalytic" evidence="13">
    <location>
        <begin position="128"/>
        <end position="558"/>
    </location>
</feature>
<dbReference type="Pfam" id="PF01131">
    <property type="entry name" value="Topoisom_bac"/>
    <property type="match status" value="1"/>
</dbReference>
<evidence type="ECO:0000256" key="4">
    <source>
        <dbReference type="ARBA" id="ARBA00022771"/>
    </source>
</evidence>
<evidence type="ECO:0000256" key="8">
    <source>
        <dbReference type="ARBA" id="ARBA00023125"/>
    </source>
</evidence>
<dbReference type="SMART" id="SM00436">
    <property type="entry name" value="TOP1Bc"/>
    <property type="match status" value="1"/>
</dbReference>
<dbReference type="InterPro" id="IPR023406">
    <property type="entry name" value="Topo_IA_AS"/>
</dbReference>
<evidence type="ECO:0000256" key="5">
    <source>
        <dbReference type="ARBA" id="ARBA00022833"/>
    </source>
</evidence>
<dbReference type="PANTHER" id="PTHR42785">
    <property type="entry name" value="DNA TOPOISOMERASE, TYPE IA, CORE"/>
    <property type="match status" value="1"/>
</dbReference>
<keyword evidence="3" id="KW-0479">Metal-binding</keyword>
<comment type="caution">
    <text evidence="14">The sequence shown here is derived from an EMBL/GenBank/DDBJ whole genome shotgun (WGS) entry which is preliminary data.</text>
</comment>
<evidence type="ECO:0000313" key="15">
    <source>
        <dbReference type="Proteomes" id="UP000176413"/>
    </source>
</evidence>
<sequence length="735" mass="83041">MSVLVIVESPTKAKTITKFLGKGYVVKSSFGHVRDLPKSKLGVDVENNFEPHYIVSRDKSKVVKELKEAAKKADHIYFATDEDREGEAISYHLATILDIEPAKAERITFHEITKHAIMHAIENPRELDLRMVDAQQARRVLDRLVGYNLSPFLWRKVAKGLSAGRVQSVAVRLVVEREREIKDFKAEEYWTLEGAFVTKQSEIFAAKLNSVKGKKLDKMSLTNKETVDDIIKNLQKTTYKVAEVEEKQTKRNPLPPYTTSSLQQDANHQLGFSAKQTMRLAQQLYEGVELGDEGSVGLITYMRTDAVNLSDTFIKEAHEVIGEKYGKKYQVDEPRRFKNKSKGAQEAHEAIRPTSAGQDPDSIKDHLDRNQLRLYTLIWNRAVATQMASADLKAMSVDVESANSYGFRATGQAVLFDGFLKLYPDKTKDSLLPQLTVDEALTCNELKHEQHFTEPPARYSDATLVKALEEFGIGRPSTYAPTLATIEERGYVERDDKKRLLPKDIAYTVNDLLVEHFHHVVDFQFTAEMEEKLDAIARGEEKWRPVIAEFYAPFKENLDKKDKELTKHEEPTDEVCDKCGKPMVIKTGRFGKFLACTGYPECRNTKPYGTDEKAAAAASEPVDELCEKCGSPMVKRMGRFGPFIGCSNYPKCKNIKSIEIKINLSCPKCKQGEIIERRSKRGKVFYGCNRYPECDFALWDKPNGEMCPTCGNPLVYGAKGTIKCGSKDCSFTKTP</sequence>
<keyword evidence="4" id="KW-0863">Zinc-finger</keyword>
<evidence type="ECO:0000256" key="1">
    <source>
        <dbReference type="ARBA" id="ARBA00000213"/>
    </source>
</evidence>
<evidence type="ECO:0000256" key="9">
    <source>
        <dbReference type="ARBA" id="ARBA00023235"/>
    </source>
</evidence>
<dbReference type="SMART" id="SM00437">
    <property type="entry name" value="TOP1Ac"/>
    <property type="match status" value="1"/>
</dbReference>
<feature type="site" description="Interaction with DNA" evidence="10">
    <location>
        <position position="147"/>
    </location>
</feature>
<dbReference type="InterPro" id="IPR013826">
    <property type="entry name" value="Topo_IA_cen_sub3"/>
</dbReference>
<feature type="site" description="Interaction with DNA" evidence="10">
    <location>
        <position position="139"/>
    </location>
</feature>
<dbReference type="EMBL" id="MFQA01000019">
    <property type="protein sequence ID" value="OGH69050.1"/>
    <property type="molecule type" value="Genomic_DNA"/>
</dbReference>
<dbReference type="PANTHER" id="PTHR42785:SF1">
    <property type="entry name" value="DNA TOPOISOMERASE"/>
    <property type="match status" value="1"/>
</dbReference>
<comment type="catalytic activity">
    <reaction evidence="1 10">
        <text>ATP-independent breakage of single-stranded DNA, followed by passage and rejoining.</text>
        <dbReference type="EC" id="5.6.2.1"/>
    </reaction>
</comment>
<dbReference type="PRINTS" id="PR00417">
    <property type="entry name" value="PRTPISMRASEI"/>
</dbReference>
<dbReference type="GO" id="GO:0003917">
    <property type="term" value="F:DNA topoisomerase type I (single strand cut, ATP-independent) activity"/>
    <property type="evidence" value="ECO:0007669"/>
    <property type="project" value="UniProtKB-UniRule"/>
</dbReference>
<keyword evidence="6" id="KW-0460">Magnesium</keyword>
<dbReference type="InterPro" id="IPR003601">
    <property type="entry name" value="Topo_IA_2"/>
</dbReference>
<dbReference type="Gene3D" id="1.10.290.10">
    <property type="entry name" value="Topoisomerase I, domain 4"/>
    <property type="match status" value="1"/>
</dbReference>
<keyword evidence="9 10" id="KW-0413">Isomerase</keyword>
<dbReference type="Gene3D" id="3.30.65.10">
    <property type="entry name" value="Bacterial Topoisomerase I, domain 1"/>
    <property type="match status" value="3"/>
</dbReference>
<dbReference type="Proteomes" id="UP000176413">
    <property type="component" value="Unassembled WGS sequence"/>
</dbReference>